<name>A0A166UVZ2_9AGAM</name>
<dbReference type="EMBL" id="KV417487">
    <property type="protein sequence ID" value="KZP32091.1"/>
    <property type="molecule type" value="Genomic_DNA"/>
</dbReference>
<sequence length="102" mass="12077">MRTPSQMRSQFTSAASFAVSPSSSTTVWVKHSWHLCKAHWRRRDCQEQAKQEVERRHRECANLRWRGSEDAGRWSRREMELWNYIHMLARQLCAYPSAAADP</sequence>
<evidence type="ECO:0000313" key="3">
    <source>
        <dbReference type="Proteomes" id="UP000076532"/>
    </source>
</evidence>
<reference evidence="2 3" key="1">
    <citation type="journal article" date="2016" name="Mol. Biol. Evol.">
        <title>Comparative Genomics of Early-Diverging Mushroom-Forming Fungi Provides Insights into the Origins of Lignocellulose Decay Capabilities.</title>
        <authorList>
            <person name="Nagy L.G."/>
            <person name="Riley R."/>
            <person name="Tritt A."/>
            <person name="Adam C."/>
            <person name="Daum C."/>
            <person name="Floudas D."/>
            <person name="Sun H."/>
            <person name="Yadav J.S."/>
            <person name="Pangilinan J."/>
            <person name="Larsson K.H."/>
            <person name="Matsuura K."/>
            <person name="Barry K."/>
            <person name="Labutti K."/>
            <person name="Kuo R."/>
            <person name="Ohm R.A."/>
            <person name="Bhattacharya S.S."/>
            <person name="Shirouzu T."/>
            <person name="Yoshinaga Y."/>
            <person name="Martin F.M."/>
            <person name="Grigoriev I.V."/>
            <person name="Hibbett D.S."/>
        </authorList>
    </citation>
    <scope>NUCLEOTIDE SEQUENCE [LARGE SCALE GENOMIC DNA]</scope>
    <source>
        <strain evidence="2 3">CBS 109695</strain>
    </source>
</reference>
<protein>
    <submittedName>
        <fullName evidence="2">Uncharacterized protein</fullName>
    </submittedName>
</protein>
<accession>A0A166UVZ2</accession>
<feature type="compositionally biased region" description="Low complexity" evidence="1">
    <location>
        <begin position="11"/>
        <end position="23"/>
    </location>
</feature>
<gene>
    <name evidence="2" type="ORF">FIBSPDRAFT_849067</name>
</gene>
<dbReference type="OrthoDB" id="3071207at2759"/>
<dbReference type="AlphaFoldDB" id="A0A166UVZ2"/>
<keyword evidence="3" id="KW-1185">Reference proteome</keyword>
<organism evidence="2 3">
    <name type="scientific">Athelia psychrophila</name>
    <dbReference type="NCBI Taxonomy" id="1759441"/>
    <lineage>
        <taxon>Eukaryota</taxon>
        <taxon>Fungi</taxon>
        <taxon>Dikarya</taxon>
        <taxon>Basidiomycota</taxon>
        <taxon>Agaricomycotina</taxon>
        <taxon>Agaricomycetes</taxon>
        <taxon>Agaricomycetidae</taxon>
        <taxon>Atheliales</taxon>
        <taxon>Atheliaceae</taxon>
        <taxon>Athelia</taxon>
    </lineage>
</organism>
<evidence type="ECO:0000256" key="1">
    <source>
        <dbReference type="SAM" id="MobiDB-lite"/>
    </source>
</evidence>
<feature type="region of interest" description="Disordered" evidence="1">
    <location>
        <begin position="1"/>
        <end position="23"/>
    </location>
</feature>
<feature type="compositionally biased region" description="Polar residues" evidence="1">
    <location>
        <begin position="1"/>
        <end position="10"/>
    </location>
</feature>
<evidence type="ECO:0000313" key="2">
    <source>
        <dbReference type="EMBL" id="KZP32091.1"/>
    </source>
</evidence>
<dbReference type="Proteomes" id="UP000076532">
    <property type="component" value="Unassembled WGS sequence"/>
</dbReference>
<proteinExistence type="predicted"/>